<dbReference type="AlphaFoldDB" id="I3SEL9"/>
<dbReference type="PANTHER" id="PTHR31236:SF2">
    <property type="entry name" value="BURP DOMAIN PROTEIN RD22"/>
    <property type="match status" value="1"/>
</dbReference>
<dbReference type="EMBL" id="BT138916">
    <property type="protein sequence ID" value="AFK38711.1"/>
    <property type="molecule type" value="mRNA"/>
</dbReference>
<sequence length="77" mass="8777">MTYPYAVFFCHKLVKTSAYFVPLEGEDGARVKAVAVCHRDTSKWDPNHVSFQDLNVKPGTVPVCHVLPERHLLWVPK</sequence>
<dbReference type="PANTHER" id="PTHR31236">
    <property type="entry name" value="BURP DOMAIN PROTEIN USPL1-LIKE"/>
    <property type="match status" value="1"/>
</dbReference>
<organism evidence="2">
    <name type="scientific">Lotus japonicus</name>
    <name type="common">Lotus corniculatus var. japonicus</name>
    <dbReference type="NCBI Taxonomy" id="34305"/>
    <lineage>
        <taxon>Eukaryota</taxon>
        <taxon>Viridiplantae</taxon>
        <taxon>Streptophyta</taxon>
        <taxon>Embryophyta</taxon>
        <taxon>Tracheophyta</taxon>
        <taxon>Spermatophyta</taxon>
        <taxon>Magnoliopsida</taxon>
        <taxon>eudicotyledons</taxon>
        <taxon>Gunneridae</taxon>
        <taxon>Pentapetalae</taxon>
        <taxon>rosids</taxon>
        <taxon>fabids</taxon>
        <taxon>Fabales</taxon>
        <taxon>Fabaceae</taxon>
        <taxon>Papilionoideae</taxon>
        <taxon>50 kb inversion clade</taxon>
        <taxon>NPAAA clade</taxon>
        <taxon>Hologalegina</taxon>
        <taxon>robinioid clade</taxon>
        <taxon>Loteae</taxon>
        <taxon>Lotus</taxon>
    </lineage>
</organism>
<accession>I3SEL9</accession>
<reference evidence="2" key="1">
    <citation type="submission" date="2012-05" db="EMBL/GenBank/DDBJ databases">
        <authorList>
            <person name="Krishnakumar V."/>
            <person name="Cheung F."/>
            <person name="Xiao Y."/>
            <person name="Chan A."/>
            <person name="Moskal W.A."/>
            <person name="Town C.D."/>
        </authorList>
    </citation>
    <scope>NUCLEOTIDE SEQUENCE</scope>
</reference>
<name>I3SEL9_LOTJA</name>
<protein>
    <recommendedName>
        <fullName evidence="1">BURP domain-containing protein</fullName>
    </recommendedName>
</protein>
<evidence type="ECO:0000259" key="1">
    <source>
        <dbReference type="PROSITE" id="PS51277"/>
    </source>
</evidence>
<dbReference type="InterPro" id="IPR044816">
    <property type="entry name" value="BURP"/>
</dbReference>
<feature type="domain" description="BURP" evidence="1">
    <location>
        <begin position="1"/>
        <end position="77"/>
    </location>
</feature>
<evidence type="ECO:0000313" key="2">
    <source>
        <dbReference type="EMBL" id="AFK38711.1"/>
    </source>
</evidence>
<dbReference type="InterPro" id="IPR004873">
    <property type="entry name" value="BURP_dom"/>
</dbReference>
<dbReference type="Pfam" id="PF03181">
    <property type="entry name" value="BURP"/>
    <property type="match status" value="1"/>
</dbReference>
<proteinExistence type="evidence at transcript level"/>
<dbReference type="PROSITE" id="PS51277">
    <property type="entry name" value="BURP"/>
    <property type="match status" value="1"/>
</dbReference>